<sequence>MFLTILARKRHDPPEWKLSLPNNISQVRQAINSTNNPPSTYATPWFYFSGSDVQLIGSKSDEWGRFNGFGQQWWDAGNRAGQISRQGVSDAVFQALRPQLVTSFNVTNGHLRGPKIIKPIA</sequence>
<gene>
    <name evidence="1" type="ORF">BT62DRAFT_919152</name>
</gene>
<dbReference type="RefSeq" id="XP_043040706.1">
    <property type="nucleotide sequence ID" value="XM_043184135.1"/>
</dbReference>
<keyword evidence="2" id="KW-1185">Reference proteome</keyword>
<dbReference type="SUPFAM" id="SSF51126">
    <property type="entry name" value="Pectin lyase-like"/>
    <property type="match status" value="1"/>
</dbReference>
<accession>A0A9P7VWL7</accession>
<name>A0A9P7VWL7_9AGAR</name>
<dbReference type="Proteomes" id="UP000812287">
    <property type="component" value="Unassembled WGS sequence"/>
</dbReference>
<evidence type="ECO:0000313" key="2">
    <source>
        <dbReference type="Proteomes" id="UP000812287"/>
    </source>
</evidence>
<protein>
    <submittedName>
        <fullName evidence="1">Uncharacterized protein</fullName>
    </submittedName>
</protein>
<dbReference type="AlphaFoldDB" id="A0A9P7VWL7"/>
<dbReference type="OrthoDB" id="187139at2759"/>
<proteinExistence type="predicted"/>
<dbReference type="Gene3D" id="2.160.20.10">
    <property type="entry name" value="Single-stranded right-handed beta-helix, Pectin lyase-like"/>
    <property type="match status" value="1"/>
</dbReference>
<organism evidence="1 2">
    <name type="scientific">Guyanagaster necrorhizus</name>
    <dbReference type="NCBI Taxonomy" id="856835"/>
    <lineage>
        <taxon>Eukaryota</taxon>
        <taxon>Fungi</taxon>
        <taxon>Dikarya</taxon>
        <taxon>Basidiomycota</taxon>
        <taxon>Agaricomycotina</taxon>
        <taxon>Agaricomycetes</taxon>
        <taxon>Agaricomycetidae</taxon>
        <taxon>Agaricales</taxon>
        <taxon>Marasmiineae</taxon>
        <taxon>Physalacriaceae</taxon>
        <taxon>Guyanagaster</taxon>
    </lineage>
</organism>
<reference evidence="1" key="1">
    <citation type="submission" date="2020-11" db="EMBL/GenBank/DDBJ databases">
        <title>Adaptations for nitrogen fixation in a non-lichenized fungal sporocarp promotes dispersal by wood-feeding termites.</title>
        <authorList>
            <consortium name="DOE Joint Genome Institute"/>
            <person name="Koch R.A."/>
            <person name="Yoon G."/>
            <person name="Arayal U."/>
            <person name="Lail K."/>
            <person name="Amirebrahimi M."/>
            <person name="Labutti K."/>
            <person name="Lipzen A."/>
            <person name="Riley R."/>
            <person name="Barry K."/>
            <person name="Henrissat B."/>
            <person name="Grigoriev I.V."/>
            <person name="Herr J.R."/>
            <person name="Aime M.C."/>
        </authorList>
    </citation>
    <scope>NUCLEOTIDE SEQUENCE</scope>
    <source>
        <strain evidence="1">MCA 3950</strain>
    </source>
</reference>
<dbReference type="InterPro" id="IPR011050">
    <property type="entry name" value="Pectin_lyase_fold/virulence"/>
</dbReference>
<comment type="caution">
    <text evidence="1">The sequence shown here is derived from an EMBL/GenBank/DDBJ whole genome shotgun (WGS) entry which is preliminary data.</text>
</comment>
<dbReference type="EMBL" id="MU250532">
    <property type="protein sequence ID" value="KAG7447206.1"/>
    <property type="molecule type" value="Genomic_DNA"/>
</dbReference>
<evidence type="ECO:0000313" key="1">
    <source>
        <dbReference type="EMBL" id="KAG7447206.1"/>
    </source>
</evidence>
<dbReference type="InterPro" id="IPR012334">
    <property type="entry name" value="Pectin_lyas_fold"/>
</dbReference>
<dbReference type="GeneID" id="66106432"/>